<name>C3ZUQ7_BRAFL</name>
<dbReference type="Gene3D" id="3.30.40.10">
    <property type="entry name" value="Zinc/RING finger domain, C3HC4 (zinc finger)"/>
    <property type="match status" value="1"/>
</dbReference>
<dbReference type="EMBL" id="GG666684">
    <property type="protein sequence ID" value="EEN43769.1"/>
    <property type="molecule type" value="Genomic_DNA"/>
</dbReference>
<evidence type="ECO:0000256" key="1">
    <source>
        <dbReference type="ARBA" id="ARBA00022723"/>
    </source>
</evidence>
<keyword evidence="2" id="KW-0863">Zinc-finger</keyword>
<organism>
    <name type="scientific">Branchiostoma floridae</name>
    <name type="common">Florida lancelet</name>
    <name type="synonym">Amphioxus</name>
    <dbReference type="NCBI Taxonomy" id="7739"/>
    <lineage>
        <taxon>Eukaryota</taxon>
        <taxon>Metazoa</taxon>
        <taxon>Chordata</taxon>
        <taxon>Cephalochordata</taxon>
        <taxon>Leptocardii</taxon>
        <taxon>Amphioxiformes</taxon>
        <taxon>Branchiostomatidae</taxon>
        <taxon>Branchiostoma</taxon>
    </lineage>
</organism>
<evidence type="ECO:0000256" key="5">
    <source>
        <dbReference type="SAM" id="Phobius"/>
    </source>
</evidence>
<feature type="compositionally biased region" description="Polar residues" evidence="4">
    <location>
        <begin position="253"/>
        <end position="268"/>
    </location>
</feature>
<feature type="compositionally biased region" description="Polar residues" evidence="4">
    <location>
        <begin position="204"/>
        <end position="216"/>
    </location>
</feature>
<keyword evidence="1" id="KW-0479">Metal-binding</keyword>
<dbReference type="SUPFAM" id="SSF57850">
    <property type="entry name" value="RING/U-box"/>
    <property type="match status" value="1"/>
</dbReference>
<dbReference type="InterPro" id="IPR013083">
    <property type="entry name" value="Znf_RING/FYVE/PHD"/>
</dbReference>
<accession>C3ZUQ7</accession>
<proteinExistence type="predicted"/>
<protein>
    <recommendedName>
        <fullName evidence="6">RING-type domain-containing protein</fullName>
    </recommendedName>
</protein>
<keyword evidence="5" id="KW-1133">Transmembrane helix</keyword>
<feature type="domain" description="RING-type" evidence="6">
    <location>
        <begin position="49"/>
        <end position="76"/>
    </location>
</feature>
<feature type="compositionally biased region" description="Polar residues" evidence="4">
    <location>
        <begin position="173"/>
        <end position="182"/>
    </location>
</feature>
<feature type="transmembrane region" description="Helical" evidence="5">
    <location>
        <begin position="12"/>
        <end position="29"/>
    </location>
</feature>
<dbReference type="GO" id="GO:0008270">
    <property type="term" value="F:zinc ion binding"/>
    <property type="evidence" value="ECO:0007669"/>
    <property type="project" value="UniProtKB-KW"/>
</dbReference>
<gene>
    <name evidence="7" type="ORF">BRAFLDRAFT_94662</name>
</gene>
<evidence type="ECO:0000256" key="4">
    <source>
        <dbReference type="SAM" id="MobiDB-lite"/>
    </source>
</evidence>
<reference evidence="7" key="1">
    <citation type="journal article" date="2008" name="Nature">
        <title>The amphioxus genome and the evolution of the chordate karyotype.</title>
        <authorList>
            <consortium name="US DOE Joint Genome Institute (JGI-PGF)"/>
            <person name="Putnam N.H."/>
            <person name="Butts T."/>
            <person name="Ferrier D.E.K."/>
            <person name="Furlong R.F."/>
            <person name="Hellsten U."/>
            <person name="Kawashima T."/>
            <person name="Robinson-Rechavi M."/>
            <person name="Shoguchi E."/>
            <person name="Terry A."/>
            <person name="Yu J.-K."/>
            <person name="Benito-Gutierrez E.L."/>
            <person name="Dubchak I."/>
            <person name="Garcia-Fernandez J."/>
            <person name="Gibson-Brown J.J."/>
            <person name="Grigoriev I.V."/>
            <person name="Horton A.C."/>
            <person name="de Jong P.J."/>
            <person name="Jurka J."/>
            <person name="Kapitonov V.V."/>
            <person name="Kohara Y."/>
            <person name="Kuroki Y."/>
            <person name="Lindquist E."/>
            <person name="Lucas S."/>
            <person name="Osoegawa K."/>
            <person name="Pennacchio L.A."/>
            <person name="Salamov A.A."/>
            <person name="Satou Y."/>
            <person name="Sauka-Spengler T."/>
            <person name="Schmutz J."/>
            <person name="Shin-I T."/>
            <person name="Toyoda A."/>
            <person name="Bronner-Fraser M."/>
            <person name="Fujiyama A."/>
            <person name="Holland L.Z."/>
            <person name="Holland P.W.H."/>
            <person name="Satoh N."/>
            <person name="Rokhsar D.S."/>
        </authorList>
    </citation>
    <scope>NUCLEOTIDE SEQUENCE [LARGE SCALE GENOMIC DNA]</scope>
    <source>
        <strain evidence="7">S238N-H82</strain>
        <tissue evidence="7">Testes</tissue>
    </source>
</reference>
<dbReference type="Pfam" id="PF17123">
    <property type="entry name" value="zf-RING_11"/>
    <property type="match status" value="1"/>
</dbReference>
<evidence type="ECO:0000256" key="2">
    <source>
        <dbReference type="ARBA" id="ARBA00022771"/>
    </source>
</evidence>
<evidence type="ECO:0000313" key="7">
    <source>
        <dbReference type="EMBL" id="EEN43769.1"/>
    </source>
</evidence>
<dbReference type="AlphaFoldDB" id="C3ZUQ7"/>
<feature type="compositionally biased region" description="Basic residues" evidence="4">
    <location>
        <begin position="125"/>
        <end position="171"/>
    </location>
</feature>
<keyword evidence="5" id="KW-0812">Transmembrane</keyword>
<dbReference type="InParanoid" id="C3ZUQ7"/>
<evidence type="ECO:0000256" key="3">
    <source>
        <dbReference type="ARBA" id="ARBA00022833"/>
    </source>
</evidence>
<keyword evidence="3" id="KW-0862">Zinc</keyword>
<evidence type="ECO:0000259" key="6">
    <source>
        <dbReference type="Pfam" id="PF17123"/>
    </source>
</evidence>
<dbReference type="STRING" id="7739.C3ZUQ7"/>
<sequence length="397" mass="44026">MEEKGTLNNPMAFLSVWCSLLMIAFFDRLPEDVMPIRKMTEQDLETTAECSICLEEYEVNEKVLQLACGHQFHVACHNLVKQDDIDDSGVFDESDDTTDDASDIEAAVFRAMKASPESTLGTKHLPSRPRGTSHIHSRPRVNKNFHPRPRGTKHLHSQPRGKKHIHSRPKGKTSPQPTQGGKISTADPGGGGGKPLHSRPRGKTSPQPTQGKNISTADPGEKHLHSRPRGENISTADPGGKHLHSRPRGGGETSPQPTQGKTSSQPTQGAKHLHSRPRGHLSNSIPPEEIYQPFIDKIVTNLEERFPGIEQLTAFNVFAPDEAGHDHTQRLKSVQTHFTVSLTDSLTPTLTIANRPSSQESRRLTIEQWSSAFLIFQFIYIQQHPPNTAHTSSRIYI</sequence>
<dbReference type="InterPro" id="IPR001841">
    <property type="entry name" value="Znf_RING"/>
</dbReference>
<keyword evidence="5" id="KW-0472">Membrane</keyword>
<feature type="region of interest" description="Disordered" evidence="4">
    <location>
        <begin position="112"/>
        <end position="288"/>
    </location>
</feature>